<evidence type="ECO:0000313" key="1">
    <source>
        <dbReference type="EMBL" id="KAJ4469884.1"/>
    </source>
</evidence>
<accession>A0A9W8ZY10</accession>
<comment type="caution">
    <text evidence="1">The sequence shown here is derived from an EMBL/GenBank/DDBJ whole genome shotgun (WGS) entry which is preliminary data.</text>
</comment>
<dbReference type="EMBL" id="JAOTPV010000030">
    <property type="protein sequence ID" value="KAJ4469884.1"/>
    <property type="molecule type" value="Genomic_DNA"/>
</dbReference>
<organism evidence="1 2">
    <name type="scientific">Lentinula aciculospora</name>
    <dbReference type="NCBI Taxonomy" id="153920"/>
    <lineage>
        <taxon>Eukaryota</taxon>
        <taxon>Fungi</taxon>
        <taxon>Dikarya</taxon>
        <taxon>Basidiomycota</taxon>
        <taxon>Agaricomycotina</taxon>
        <taxon>Agaricomycetes</taxon>
        <taxon>Agaricomycetidae</taxon>
        <taxon>Agaricales</taxon>
        <taxon>Marasmiineae</taxon>
        <taxon>Omphalotaceae</taxon>
        <taxon>Lentinula</taxon>
    </lineage>
</organism>
<name>A0A9W8ZY10_9AGAR</name>
<dbReference type="OrthoDB" id="2941463at2759"/>
<gene>
    <name evidence="1" type="ORF">J3R30DRAFT_3546824</name>
</gene>
<keyword evidence="1" id="KW-0378">Hydrolase</keyword>
<keyword evidence="2" id="KW-1185">Reference proteome</keyword>
<protein>
    <submittedName>
        <fullName evidence="1">P-loop containing nucleoside triphosphate hydrolase protein</fullName>
    </submittedName>
</protein>
<sequence length="199" mass="22662">MTHCPKSTPTFTGRENVLAELTDFFSEALLSEETERTEKIFLLYGLGGAGKTQTALEFVRRFKSRFMKIFFITTESENSIQVSYFDIALSNGIAAQNWEAGLDWLHIHEENWLIIIDNADDPKIPFSEYIPSCDHGNIIVTSRNAELQIIIDKCQELQSLTPIEGDQLLLKHAMRNSMTESQEEMAAKIAKELHYFPLA</sequence>
<evidence type="ECO:0000313" key="2">
    <source>
        <dbReference type="Proteomes" id="UP001150266"/>
    </source>
</evidence>
<dbReference type="PANTHER" id="PTHR35205:SF1">
    <property type="entry name" value="ZU5 DOMAIN-CONTAINING PROTEIN"/>
    <property type="match status" value="1"/>
</dbReference>
<proteinExistence type="predicted"/>
<reference evidence="1" key="1">
    <citation type="submission" date="2022-08" db="EMBL/GenBank/DDBJ databases">
        <title>A Global Phylogenomic Analysis of the Shiitake Genus Lentinula.</title>
        <authorList>
            <consortium name="DOE Joint Genome Institute"/>
            <person name="Sierra-Patev S."/>
            <person name="Min B."/>
            <person name="Naranjo-Ortiz M."/>
            <person name="Looney B."/>
            <person name="Konkel Z."/>
            <person name="Slot J.C."/>
            <person name="Sakamoto Y."/>
            <person name="Steenwyk J.L."/>
            <person name="Rokas A."/>
            <person name="Carro J."/>
            <person name="Camarero S."/>
            <person name="Ferreira P."/>
            <person name="Molpeceres G."/>
            <person name="Ruiz-Duenas F.J."/>
            <person name="Serrano A."/>
            <person name="Henrissat B."/>
            <person name="Drula E."/>
            <person name="Hughes K.W."/>
            <person name="Mata J.L."/>
            <person name="Ishikawa N.K."/>
            <person name="Vargas-Isla R."/>
            <person name="Ushijima S."/>
            <person name="Smith C.A."/>
            <person name="Ahrendt S."/>
            <person name="Andreopoulos W."/>
            <person name="He G."/>
            <person name="Labutti K."/>
            <person name="Lipzen A."/>
            <person name="Ng V."/>
            <person name="Riley R."/>
            <person name="Sandor L."/>
            <person name="Barry K."/>
            <person name="Martinez A.T."/>
            <person name="Xiao Y."/>
            <person name="Gibbons J.G."/>
            <person name="Terashima K."/>
            <person name="Grigoriev I.V."/>
            <person name="Hibbett D.S."/>
        </authorList>
    </citation>
    <scope>NUCLEOTIDE SEQUENCE</scope>
    <source>
        <strain evidence="1">JLM2183</strain>
    </source>
</reference>
<dbReference type="Gene3D" id="3.40.50.300">
    <property type="entry name" value="P-loop containing nucleotide triphosphate hydrolases"/>
    <property type="match status" value="1"/>
</dbReference>
<dbReference type="PANTHER" id="PTHR35205">
    <property type="entry name" value="NB-ARC AND TPR DOMAIN PROTEIN"/>
    <property type="match status" value="1"/>
</dbReference>
<dbReference type="Proteomes" id="UP001150266">
    <property type="component" value="Unassembled WGS sequence"/>
</dbReference>
<dbReference type="InterPro" id="IPR027417">
    <property type="entry name" value="P-loop_NTPase"/>
</dbReference>
<dbReference type="GO" id="GO:0016787">
    <property type="term" value="F:hydrolase activity"/>
    <property type="evidence" value="ECO:0007669"/>
    <property type="project" value="UniProtKB-KW"/>
</dbReference>
<dbReference type="SUPFAM" id="SSF52540">
    <property type="entry name" value="P-loop containing nucleoside triphosphate hydrolases"/>
    <property type="match status" value="1"/>
</dbReference>
<dbReference type="AlphaFoldDB" id="A0A9W8ZY10"/>